<dbReference type="Gene3D" id="1.25.40.10">
    <property type="entry name" value="Tetratricopeptide repeat domain"/>
    <property type="match status" value="2"/>
</dbReference>
<dbReference type="PANTHER" id="PTHR43630:SF2">
    <property type="entry name" value="GLYCOSYLTRANSFERASE"/>
    <property type="match status" value="1"/>
</dbReference>
<feature type="domain" description="Glycosyltransferase 2-like" evidence="2">
    <location>
        <begin position="7"/>
        <end position="129"/>
    </location>
</feature>
<evidence type="ECO:0000313" key="4">
    <source>
        <dbReference type="Proteomes" id="UP000242616"/>
    </source>
</evidence>
<protein>
    <submittedName>
        <fullName evidence="3">Glycosyl transferase</fullName>
    </submittedName>
</protein>
<evidence type="ECO:0000313" key="3">
    <source>
        <dbReference type="EMBL" id="ONN26991.1"/>
    </source>
</evidence>
<dbReference type="Proteomes" id="UP000242616">
    <property type="component" value="Unassembled WGS sequence"/>
</dbReference>
<feature type="repeat" description="TPR" evidence="1">
    <location>
        <begin position="494"/>
        <end position="527"/>
    </location>
</feature>
<dbReference type="SUPFAM" id="SSF53448">
    <property type="entry name" value="Nucleotide-diphospho-sugar transferases"/>
    <property type="match status" value="1"/>
</dbReference>
<sequence length="852" mass="101069">MNKCLLSVAMIVKDEEHNIRRALESIKDIADEIIVVDTGSTDRTPDIVKEYTDKLYFHPWKGDFSEARNNSLKYPTCEWVMVFDADEEVKEDFKQIRKFLKTLPKDINTVYLPTLSYLDWDLKKTETASTPRIFRNGTVKYQNIVHNQPIHKGKVIDAPFIIYHYGYIWTRELREKKYNRTRNLILKHLENKNINPLEKIYYLVQLYKTEAISKYKYRKYEVGLKTLNEINKLKKVPGIGVEFLFLFGIDALNKGLYNLSKELFEKALVSPEYPDPYFGLMALYEKMDDLENQFKYAKLFLEKIKYAEKKPEKFKWTIVGFKYKATAHTILAKYYLIKQDKEKFEYHIKKSCEIAPRTGENIKRFLSNIFEEISKIHNIKFLKDIHYIVDDLLKYILRNNLKINVWNTIYKYLDNGIHLSGIEHFAETRFQKFVVKKLLDKKDYLVNFIFENPEEDIHSIKEILFFFKYYSENKEKLLKILANIRKKFDEENQGIILSLIGDVYLKLGNFNAAISYYKKAIELNKTVSKFIKPVIDDLKTKLDKNIDGTFEEIMDYFGSLKELIFEINAQNEELEYLNLISDSDYAKYVAALNTKDLERKKRLLSNIKNIDDFPFYYYRLAKIFEEKEDFKKAFEYHIKSCEKNPKIGDLSLGKYEYDGFYLYTTPKFSKSSDEIIWCGNISEKFSGFGIINPIRVWKRSSNFLYTYPYPTNDSIKLVKERRKKIIDKWPFDIDNDLLFEILQKLKSNKINFIDEKVPKNILNELSIIDEESEAVLGMNIINTNPKIILPKNTKKGALIYLMPDFNDKNNPIWYNPEIRILKSTKQIALELEKMGFTISEIISKKYFRVILF</sequence>
<keyword evidence="1" id="KW-0802">TPR repeat</keyword>
<dbReference type="SUPFAM" id="SSF81901">
    <property type="entry name" value="HCP-like"/>
    <property type="match status" value="1"/>
</dbReference>
<evidence type="ECO:0000256" key="1">
    <source>
        <dbReference type="PROSITE-ProRule" id="PRU00339"/>
    </source>
</evidence>
<dbReference type="SMART" id="SM00028">
    <property type="entry name" value="TPR"/>
    <property type="match status" value="3"/>
</dbReference>
<dbReference type="GO" id="GO:0016740">
    <property type="term" value="F:transferase activity"/>
    <property type="evidence" value="ECO:0007669"/>
    <property type="project" value="UniProtKB-KW"/>
</dbReference>
<dbReference type="InterPro" id="IPR029044">
    <property type="entry name" value="Nucleotide-diphossugar_trans"/>
</dbReference>
<dbReference type="InterPro" id="IPR019734">
    <property type="entry name" value="TPR_rpt"/>
</dbReference>
<proteinExistence type="predicted"/>
<accession>A0ABX3IGN0</accession>
<organism evidence="3 4">
    <name type="scientific">Thermosipho affectus</name>
    <dbReference type="NCBI Taxonomy" id="660294"/>
    <lineage>
        <taxon>Bacteria</taxon>
        <taxon>Thermotogati</taxon>
        <taxon>Thermotogota</taxon>
        <taxon>Thermotogae</taxon>
        <taxon>Thermotogales</taxon>
        <taxon>Fervidobacteriaceae</taxon>
        <taxon>Thermosipho</taxon>
    </lineage>
</organism>
<keyword evidence="4" id="KW-1185">Reference proteome</keyword>
<dbReference type="Pfam" id="PF00535">
    <property type="entry name" value="Glycos_transf_2"/>
    <property type="match status" value="1"/>
</dbReference>
<dbReference type="InterPro" id="IPR011990">
    <property type="entry name" value="TPR-like_helical_dom_sf"/>
</dbReference>
<name>A0ABX3IGN0_9BACT</name>
<dbReference type="PANTHER" id="PTHR43630">
    <property type="entry name" value="POLY-BETA-1,6-N-ACETYL-D-GLUCOSAMINE SYNTHASE"/>
    <property type="match status" value="1"/>
</dbReference>
<evidence type="ECO:0000259" key="2">
    <source>
        <dbReference type="Pfam" id="PF00535"/>
    </source>
</evidence>
<dbReference type="Pfam" id="PF00515">
    <property type="entry name" value="TPR_1"/>
    <property type="match status" value="1"/>
</dbReference>
<dbReference type="CDD" id="cd02511">
    <property type="entry name" value="Beta4Glucosyltransferase"/>
    <property type="match status" value="1"/>
</dbReference>
<reference evidence="3 4" key="1">
    <citation type="submission" date="2015-06" db="EMBL/GenBank/DDBJ databases">
        <title>Genome sequencing of Thermotogales isolates from hydrothermal vents.</title>
        <authorList>
            <person name="Haverkamp T.H."/>
            <person name="Kublanov I.V."/>
            <person name="Nesbo C.L."/>
        </authorList>
    </citation>
    <scope>NUCLEOTIDE SEQUENCE [LARGE SCALE GENOMIC DNA]</scope>
    <source>
        <strain evidence="4">ik275mar</strain>
    </source>
</reference>
<dbReference type="Gene3D" id="3.90.550.10">
    <property type="entry name" value="Spore Coat Polysaccharide Biosynthesis Protein SpsA, Chain A"/>
    <property type="match status" value="1"/>
</dbReference>
<dbReference type="PROSITE" id="PS50005">
    <property type="entry name" value="TPR"/>
    <property type="match status" value="1"/>
</dbReference>
<dbReference type="EMBL" id="LBFC01000020">
    <property type="protein sequence ID" value="ONN26991.1"/>
    <property type="molecule type" value="Genomic_DNA"/>
</dbReference>
<dbReference type="InterPro" id="IPR001173">
    <property type="entry name" value="Glyco_trans_2-like"/>
</dbReference>
<gene>
    <name evidence="3" type="ORF">XJ44_06010</name>
</gene>
<keyword evidence="3" id="KW-0808">Transferase</keyword>
<dbReference type="RefSeq" id="WP_077198417.1">
    <property type="nucleotide sequence ID" value="NZ_LBFC01000020.1"/>
</dbReference>
<dbReference type="SUPFAM" id="SSF48452">
    <property type="entry name" value="TPR-like"/>
    <property type="match status" value="1"/>
</dbReference>
<comment type="caution">
    <text evidence="3">The sequence shown here is derived from an EMBL/GenBank/DDBJ whole genome shotgun (WGS) entry which is preliminary data.</text>
</comment>